<dbReference type="PATRIC" id="fig|997887.3.peg.2902"/>
<gene>
    <name evidence="2" type="ORF">HMPREF1071_02797</name>
</gene>
<dbReference type="Gene3D" id="1.10.287.1490">
    <property type="match status" value="1"/>
</dbReference>
<keyword evidence="3" id="KW-1185">Reference proteome</keyword>
<reference evidence="2 3" key="1">
    <citation type="submission" date="2012-02" db="EMBL/GenBank/DDBJ databases">
        <title>The Genome Sequence of Bacteroides salyersiae CL02T12C01.</title>
        <authorList>
            <consortium name="The Broad Institute Genome Sequencing Platform"/>
            <person name="Earl A."/>
            <person name="Ward D."/>
            <person name="Feldgarden M."/>
            <person name="Gevers D."/>
            <person name="Zitomersky N.L."/>
            <person name="Coyne M.J."/>
            <person name="Comstock L.E."/>
            <person name="Young S.K."/>
            <person name="Zeng Q."/>
            <person name="Gargeya S."/>
            <person name="Fitzgerald M."/>
            <person name="Haas B."/>
            <person name="Abouelleil A."/>
            <person name="Alvarado L."/>
            <person name="Arachchi H.M."/>
            <person name="Berlin A."/>
            <person name="Chapman S.B."/>
            <person name="Gearin G."/>
            <person name="Goldberg J."/>
            <person name="Griggs A."/>
            <person name="Gujja S."/>
            <person name="Hansen M."/>
            <person name="Heiman D."/>
            <person name="Howarth C."/>
            <person name="Larimer J."/>
            <person name="Lui A."/>
            <person name="MacDonald P.J.P."/>
            <person name="McCowen C."/>
            <person name="Montmayeur A."/>
            <person name="Murphy C."/>
            <person name="Neiman D."/>
            <person name="Pearson M."/>
            <person name="Priest M."/>
            <person name="Roberts A."/>
            <person name="Saif S."/>
            <person name="Shea T."/>
            <person name="Sisk P."/>
            <person name="Stolte C."/>
            <person name="Sykes S."/>
            <person name="Wortman J."/>
            <person name="Nusbaum C."/>
            <person name="Birren B."/>
        </authorList>
    </citation>
    <scope>NUCLEOTIDE SEQUENCE [LARGE SCALE GENOMIC DNA]</scope>
    <source>
        <strain evidence="2 3">CL02T12C01</strain>
    </source>
</reference>
<comment type="caution">
    <text evidence="2">The sequence shown here is derived from an EMBL/GenBank/DDBJ whole genome shotgun (WGS) entry which is preliminary data.</text>
</comment>
<dbReference type="HOGENOM" id="CLU_540436_0_0_10"/>
<evidence type="ECO:0008006" key="4">
    <source>
        <dbReference type="Google" id="ProtNLM"/>
    </source>
</evidence>
<evidence type="ECO:0000256" key="1">
    <source>
        <dbReference type="SAM" id="Coils"/>
    </source>
</evidence>
<sequence>MKIKFTSHIKQHAGDILLECQDSFNYNLENLSFAVSDGVSQAYRPELWSRILTEAYINNPDVFFVKDSESNLTINPLLGLSSKWAEAENLAYKNATPQEQFVLDMKKNAINIGAATFIGVKLVKEGISFQTIGDSVLFFFDYGTKELKAYSSMMPESGDMVFNNNPEYIDSNECNHGKVMSSILPYRNGILFMATDALSDWIVERRDSSDNIEKILKELMAISTHDAFDIWVDNARNDANPTKLKDDDTTFIAVEFIDITGNNLEVQHNFTVKFDSLMKDSLISEFNSQRNELEEIRSAKSKSELALRGKEKQITGLTSDLASCRTEIAEKSAEITRLNSEIQSLKNLTNKLRTDLSNSESECSRLRSSNLTLGTEKRKLDNELQASRQEVLRLKNENKRLESIIKAHKSTPSLSTKKDEEIARLNSDLNQATAQMQILQSELDSLRDLVKKARTSYDINGELTILDMDHLFSQILGEPLASQEVHIQQTIVVGKPTGDGGFQM</sequence>
<dbReference type="Proteomes" id="UP000005150">
    <property type="component" value="Unassembled WGS sequence"/>
</dbReference>
<dbReference type="AlphaFoldDB" id="I8YIF8"/>
<organism evidence="2 3">
    <name type="scientific">Bacteroides salyersiae CL02T12C01</name>
    <dbReference type="NCBI Taxonomy" id="997887"/>
    <lineage>
        <taxon>Bacteria</taxon>
        <taxon>Pseudomonadati</taxon>
        <taxon>Bacteroidota</taxon>
        <taxon>Bacteroidia</taxon>
        <taxon>Bacteroidales</taxon>
        <taxon>Bacteroidaceae</taxon>
        <taxon>Bacteroides</taxon>
    </lineage>
</organism>
<dbReference type="EMBL" id="AGXV01000032">
    <property type="protein sequence ID" value="EIY62177.1"/>
    <property type="molecule type" value="Genomic_DNA"/>
</dbReference>
<protein>
    <recommendedName>
        <fullName evidence="4">PPM-type phosphatase domain-containing protein</fullName>
    </recommendedName>
</protein>
<evidence type="ECO:0000313" key="2">
    <source>
        <dbReference type="EMBL" id="EIY62177.1"/>
    </source>
</evidence>
<evidence type="ECO:0000313" key="3">
    <source>
        <dbReference type="Proteomes" id="UP000005150"/>
    </source>
</evidence>
<dbReference type="RefSeq" id="WP_007480717.1">
    <property type="nucleotide sequence ID" value="NZ_JH724308.1"/>
</dbReference>
<dbReference type="SUPFAM" id="SSF81606">
    <property type="entry name" value="PP2C-like"/>
    <property type="match status" value="1"/>
</dbReference>
<dbReference type="InterPro" id="IPR036457">
    <property type="entry name" value="PPM-type-like_dom_sf"/>
</dbReference>
<dbReference type="OrthoDB" id="5380902at2"/>
<accession>I8YIF8</accession>
<name>I8YIF8_9BACE</name>
<keyword evidence="1" id="KW-0175">Coiled coil</keyword>
<proteinExistence type="predicted"/>
<feature type="coiled-coil region" evidence="1">
    <location>
        <begin position="279"/>
        <end position="456"/>
    </location>
</feature>